<dbReference type="InterPro" id="IPR003615">
    <property type="entry name" value="HNH_nuc"/>
</dbReference>
<dbReference type="EMBL" id="JACATK010000009">
    <property type="protein sequence ID" value="NWJ29833.1"/>
    <property type="molecule type" value="Genomic_DNA"/>
</dbReference>
<comment type="caution">
    <text evidence="2">The sequence shown here is derived from an EMBL/GenBank/DDBJ whole genome shotgun (WGS) entry which is preliminary data.</text>
</comment>
<dbReference type="Proteomes" id="UP000568446">
    <property type="component" value="Unassembled WGS sequence"/>
</dbReference>
<dbReference type="Pfam" id="PF01844">
    <property type="entry name" value="HNH"/>
    <property type="match status" value="1"/>
</dbReference>
<evidence type="ECO:0000313" key="3">
    <source>
        <dbReference type="Proteomes" id="UP000568446"/>
    </source>
</evidence>
<gene>
    <name evidence="2" type="ORF">HX850_02825</name>
</gene>
<organism evidence="2 3">
    <name type="scientific">Marine Group I thaumarchaeote</name>
    <dbReference type="NCBI Taxonomy" id="2511932"/>
    <lineage>
        <taxon>Archaea</taxon>
        <taxon>Nitrososphaerota</taxon>
        <taxon>Marine Group I</taxon>
    </lineage>
</organism>
<accession>A0A7K4MLJ3</accession>
<dbReference type="CDD" id="cd00085">
    <property type="entry name" value="HNHc"/>
    <property type="match status" value="1"/>
</dbReference>
<dbReference type="GO" id="GO:0004519">
    <property type="term" value="F:endonuclease activity"/>
    <property type="evidence" value="ECO:0007669"/>
    <property type="project" value="UniProtKB-KW"/>
</dbReference>
<keyword evidence="2" id="KW-0378">Hydrolase</keyword>
<dbReference type="InterPro" id="IPR002711">
    <property type="entry name" value="HNH"/>
</dbReference>
<dbReference type="GO" id="GO:0003676">
    <property type="term" value="F:nucleic acid binding"/>
    <property type="evidence" value="ECO:0007669"/>
    <property type="project" value="InterPro"/>
</dbReference>
<protein>
    <submittedName>
        <fullName evidence="2">HNH endonuclease</fullName>
    </submittedName>
</protein>
<dbReference type="GO" id="GO:0008270">
    <property type="term" value="F:zinc ion binding"/>
    <property type="evidence" value="ECO:0007669"/>
    <property type="project" value="InterPro"/>
</dbReference>
<name>A0A7K4MLJ3_9ARCH</name>
<keyword evidence="2" id="KW-0540">Nuclease</keyword>
<reference evidence="2 3" key="1">
    <citation type="journal article" date="2019" name="Environ. Microbiol.">
        <title>Genomics insights into ecotype formation of ammonia-oxidizing archaea in the deep ocean.</title>
        <authorList>
            <person name="Wang Y."/>
            <person name="Huang J.M."/>
            <person name="Cui G.J."/>
            <person name="Nunoura T."/>
            <person name="Takaki Y."/>
            <person name="Li W.L."/>
            <person name="Li J."/>
            <person name="Gao Z.M."/>
            <person name="Takai K."/>
            <person name="Zhang A.Q."/>
            <person name="Stepanauskas R."/>
        </authorList>
    </citation>
    <scope>NUCLEOTIDE SEQUENCE [LARGE SCALE GENOMIC DNA]</scope>
    <source>
        <strain evidence="2 3">C4</strain>
    </source>
</reference>
<dbReference type="Gene3D" id="1.10.30.50">
    <property type="match status" value="1"/>
</dbReference>
<feature type="domain" description="HNH" evidence="1">
    <location>
        <begin position="113"/>
        <end position="156"/>
    </location>
</feature>
<evidence type="ECO:0000259" key="1">
    <source>
        <dbReference type="Pfam" id="PF01844"/>
    </source>
</evidence>
<sequence>MTKKEYSKDKYKDARTRLIKDGINTTVFKLLLKDCNIYTRTKLYTFIISKENVKYLKEHKNQLTKALNHELSLFLGRFNNSPDIPGKLEEKQKRPALNKIDSLENVRIAKNRCFYCNEKGTEFAQDHFISWNYIYATEKHNMVPACTSCNSSKHDKLATEHFLDKIIQRNKKLELSAGYSESFMKSQWENCRIGYHGEDELLWQNA</sequence>
<evidence type="ECO:0000313" key="2">
    <source>
        <dbReference type="EMBL" id="NWJ29833.1"/>
    </source>
</evidence>
<dbReference type="AlphaFoldDB" id="A0A7K4MLJ3"/>
<keyword evidence="2" id="KW-0255">Endonuclease</keyword>
<proteinExistence type="predicted"/>